<gene>
    <name evidence="2" type="ORF">PGT21_018645</name>
</gene>
<dbReference type="EMBL" id="VSWC01000040">
    <property type="protein sequence ID" value="KAA1105773.1"/>
    <property type="molecule type" value="Genomic_DNA"/>
</dbReference>
<reference evidence="2 3" key="1">
    <citation type="submission" date="2019-05" db="EMBL/GenBank/DDBJ databases">
        <title>Emergence of the Ug99 lineage of the wheat stem rust pathogen through somatic hybridization.</title>
        <authorList>
            <person name="Li F."/>
            <person name="Upadhyaya N.M."/>
            <person name="Sperschneider J."/>
            <person name="Matny O."/>
            <person name="Nguyen-Phuc H."/>
            <person name="Mago R."/>
            <person name="Raley C."/>
            <person name="Miller M.E."/>
            <person name="Silverstein K.A.T."/>
            <person name="Henningsen E."/>
            <person name="Hirsch C.D."/>
            <person name="Visser B."/>
            <person name="Pretorius Z.A."/>
            <person name="Steffenson B.J."/>
            <person name="Schwessinger B."/>
            <person name="Dodds P.N."/>
            <person name="Figueroa M."/>
        </authorList>
    </citation>
    <scope>NUCLEOTIDE SEQUENCE [LARGE SCALE GENOMIC DNA]</scope>
    <source>
        <strain evidence="2">21-0</strain>
    </source>
</reference>
<evidence type="ECO:0000256" key="1">
    <source>
        <dbReference type="SAM" id="MobiDB-lite"/>
    </source>
</evidence>
<dbReference type="Proteomes" id="UP000324748">
    <property type="component" value="Unassembled WGS sequence"/>
</dbReference>
<feature type="compositionally biased region" description="Pro residues" evidence="1">
    <location>
        <begin position="228"/>
        <end position="239"/>
    </location>
</feature>
<accession>A0A5B0PXZ4</accession>
<dbReference type="AlphaFoldDB" id="A0A5B0PXZ4"/>
<proteinExistence type="predicted"/>
<feature type="region of interest" description="Disordered" evidence="1">
    <location>
        <begin position="216"/>
        <end position="239"/>
    </location>
</feature>
<dbReference type="OrthoDB" id="10500059at2759"/>
<name>A0A5B0PXZ4_PUCGR</name>
<protein>
    <submittedName>
        <fullName evidence="2">Uncharacterized protein</fullName>
    </submittedName>
</protein>
<organism evidence="2 3">
    <name type="scientific">Puccinia graminis f. sp. tritici</name>
    <dbReference type="NCBI Taxonomy" id="56615"/>
    <lineage>
        <taxon>Eukaryota</taxon>
        <taxon>Fungi</taxon>
        <taxon>Dikarya</taxon>
        <taxon>Basidiomycota</taxon>
        <taxon>Pucciniomycotina</taxon>
        <taxon>Pucciniomycetes</taxon>
        <taxon>Pucciniales</taxon>
        <taxon>Pucciniaceae</taxon>
        <taxon>Puccinia</taxon>
    </lineage>
</organism>
<feature type="compositionally biased region" description="Polar residues" evidence="1">
    <location>
        <begin position="216"/>
        <end position="226"/>
    </location>
</feature>
<evidence type="ECO:0000313" key="2">
    <source>
        <dbReference type="EMBL" id="KAA1105773.1"/>
    </source>
</evidence>
<evidence type="ECO:0000313" key="3">
    <source>
        <dbReference type="Proteomes" id="UP000324748"/>
    </source>
</evidence>
<keyword evidence="3" id="KW-1185">Reference proteome</keyword>
<sequence length="239" mass="26653">MGCLDFEIVFRLGRKSSKPDALSRQPDLAPSKEDKLTFGQLLRTENITPNTFAEVAEFDCWFEDKSVDLDDAKHWFQVDILGVEELNTPSEDIPTDSKLISQIRSLTPSDFRLTKLISACENPVSSQMKEATKHYLVKDGVLYKGGVESKARPRRFIVLLRSATHPTPVCCLGLIHDSLFPPASHNVLRCHPLRLRMSPLQRLSVQVLLRPLMDRSPTTASASGPLQTPLPPLGAPRSL</sequence>
<comment type="caution">
    <text evidence="2">The sequence shown here is derived from an EMBL/GenBank/DDBJ whole genome shotgun (WGS) entry which is preliminary data.</text>
</comment>